<gene>
    <name evidence="1" type="primary">B1-41-4</name>
</gene>
<organismHost>
    <name type="scientific">Homo sapiens</name>
    <name type="common">Human</name>
    <dbReference type="NCBI Taxonomy" id="9606"/>
</organismHost>
<dbReference type="EMBL" id="U86941">
    <property type="protein sequence ID" value="AAB58002.1"/>
    <property type="molecule type" value="Genomic_DNA"/>
</dbReference>
<evidence type="ECO:0000313" key="1">
    <source>
        <dbReference type="EMBL" id="AAB58002.1"/>
    </source>
</evidence>
<reference evidence="1" key="1">
    <citation type="journal article" date="1997" name="Virus Genes">
        <title>A random DNA sequencing, computer-based approach for the generation of a gene map of Molluscum contagiosum virus.</title>
        <authorList>
            <person name="Moratilla M."/>
            <person name="Agromayor M."/>
            <person name="Nunez A."/>
            <person name="Funes J.M."/>
            <person name="Varas A.J."/>
            <person name="Lopez-Estebaranz J.L."/>
            <person name="Esteban M."/>
            <person name="Martin-Gallardo A."/>
        </authorList>
    </citation>
    <scope>NUCLEOTIDE SEQUENCE</scope>
</reference>
<dbReference type="InterPro" id="IPR009285">
    <property type="entry name" value="Poxvirus_A26L"/>
</dbReference>
<accession>O11366</accession>
<proteinExistence type="predicted"/>
<protein>
    <submittedName>
        <fullName evidence="1">Uncharacterized protein</fullName>
    </submittedName>
</protein>
<organism evidence="1">
    <name type="scientific">Molluscum contagiosum virus subtype 1</name>
    <name type="common">MOCV</name>
    <name type="synonym">MCVI</name>
    <dbReference type="NCBI Taxonomy" id="10280"/>
    <lineage>
        <taxon>Viruses</taxon>
        <taxon>Varidnaviria</taxon>
        <taxon>Bamfordvirae</taxon>
        <taxon>Nucleocytoviricota</taxon>
        <taxon>Pokkesviricetes</taxon>
        <taxon>Chitovirales</taxon>
        <taxon>Poxviridae</taxon>
        <taxon>Chordopoxvirinae</taxon>
        <taxon>Molluscipoxvirus</taxon>
        <taxon>Molluscipoxvirus molluscum</taxon>
        <taxon>Molluscum contagiosum virus</taxon>
    </lineage>
</organism>
<sequence>MDALKIREWEGDKDPRMKSIQAFGLMVENLWRKPLSERSCLSRAERKCIRNVIRDYMRSVEPLSSPSGMPVQWLLEECRDQNPYFQRLIQYDKGIFLSRLSELRAYYNVETVGQYVLFMVFCILPRGIPPRVRVRRSRREQFSAGAKASAHTRVRVFAHVRHVH</sequence>
<name>O11366_MCV1</name>
<dbReference type="Pfam" id="PF06086">
    <property type="entry name" value="Pox_A30L_A26L"/>
    <property type="match status" value="1"/>
</dbReference>